<name>A0ABS2BQ82_9NEIS</name>
<feature type="transmembrane region" description="Helical" evidence="2">
    <location>
        <begin position="69"/>
        <end position="87"/>
    </location>
</feature>
<reference evidence="3 4" key="1">
    <citation type="submission" date="2021-01" db="EMBL/GenBank/DDBJ databases">
        <title>Draft Genome Sequence and Polyhydroxyalkanoate Biosynthetic Potential of Jeongeupia naejangsanensis Type Strain DSM 24253.</title>
        <authorList>
            <person name="Turrini P."/>
            <person name="Artuso I."/>
            <person name="Lugli G.A."/>
            <person name="Frangipani E."/>
            <person name="Ventura M."/>
            <person name="Visca P."/>
        </authorList>
    </citation>
    <scope>NUCLEOTIDE SEQUENCE [LARGE SCALE GENOMIC DNA]</scope>
    <source>
        <strain evidence="3 4">DSM 24253</strain>
    </source>
</reference>
<evidence type="ECO:0000313" key="3">
    <source>
        <dbReference type="EMBL" id="MBM3117565.1"/>
    </source>
</evidence>
<organism evidence="3 4">
    <name type="scientific">Jeongeupia naejangsanensis</name>
    <dbReference type="NCBI Taxonomy" id="613195"/>
    <lineage>
        <taxon>Bacteria</taxon>
        <taxon>Pseudomonadati</taxon>
        <taxon>Pseudomonadota</taxon>
        <taxon>Betaproteobacteria</taxon>
        <taxon>Neisseriales</taxon>
        <taxon>Chitinibacteraceae</taxon>
        <taxon>Jeongeupia</taxon>
    </lineage>
</organism>
<evidence type="ECO:0000256" key="2">
    <source>
        <dbReference type="SAM" id="Phobius"/>
    </source>
</evidence>
<dbReference type="InterPro" id="IPR022064">
    <property type="entry name" value="DUF3619"/>
</dbReference>
<comment type="caution">
    <text evidence="3">The sequence shown here is derived from an EMBL/GenBank/DDBJ whole genome shotgun (WGS) entry which is preliminary data.</text>
</comment>
<keyword evidence="2" id="KW-0812">Transmembrane</keyword>
<keyword evidence="4" id="KW-1185">Reference proteome</keyword>
<evidence type="ECO:0000313" key="4">
    <source>
        <dbReference type="Proteomes" id="UP000809431"/>
    </source>
</evidence>
<dbReference type="EMBL" id="JAESND010000011">
    <property type="protein sequence ID" value="MBM3117565.1"/>
    <property type="molecule type" value="Genomic_DNA"/>
</dbReference>
<dbReference type="Proteomes" id="UP000809431">
    <property type="component" value="Unassembled WGS sequence"/>
</dbReference>
<protein>
    <submittedName>
        <fullName evidence="3">DUF3619 family protein</fullName>
    </submittedName>
</protein>
<dbReference type="RefSeq" id="WP_203539779.1">
    <property type="nucleotide sequence ID" value="NZ_JAESND010000011.1"/>
</dbReference>
<dbReference type="Pfam" id="PF12279">
    <property type="entry name" value="DUF3619"/>
    <property type="match status" value="1"/>
</dbReference>
<proteinExistence type="predicted"/>
<evidence type="ECO:0000256" key="1">
    <source>
        <dbReference type="SAM" id="MobiDB-lite"/>
    </source>
</evidence>
<keyword evidence="2" id="KW-0472">Membrane</keyword>
<feature type="region of interest" description="Disordered" evidence="1">
    <location>
        <begin position="1"/>
        <end position="25"/>
    </location>
</feature>
<gene>
    <name evidence="3" type="ORF">JMJ54_17140</name>
</gene>
<keyword evidence="2" id="KW-1133">Transmembrane helix</keyword>
<sequence>MTSEIPSASRGKVQSPLRQLADAPVSPHVAKRLADARRHAVAHARHGSVRGRLTEAGVWLLERAHARSWTAAALIGLVLMVGTGWYWHQREAEYAFDQQMLTDEIPLEMLVNGNFDTWHAESR</sequence>
<accession>A0ABS2BQ82</accession>